<evidence type="ECO:0000256" key="1">
    <source>
        <dbReference type="ARBA" id="ARBA00001936"/>
    </source>
</evidence>
<evidence type="ECO:0000256" key="6">
    <source>
        <dbReference type="ARBA" id="ARBA00022679"/>
    </source>
</evidence>
<proteinExistence type="inferred from homology"/>
<keyword evidence="13 15" id="KW-0464">Manganese</keyword>
<keyword evidence="5 15" id="KW-0328">Glycosyltransferase</keyword>
<evidence type="ECO:0000256" key="7">
    <source>
        <dbReference type="ARBA" id="ARBA00022692"/>
    </source>
</evidence>
<evidence type="ECO:0000256" key="14">
    <source>
        <dbReference type="ARBA" id="ARBA00055406"/>
    </source>
</evidence>
<comment type="cofactor">
    <cofactor evidence="1 15">
        <name>Mn(2+)</name>
        <dbReference type="ChEBI" id="CHEBI:29035"/>
    </cofactor>
</comment>
<comment type="function">
    <text evidence="14">Beta-1,3-galactosyltransferase that transfers galactose from UDP-galactose to substrates with a terminal glycosyl residue.</text>
</comment>
<comment type="caution">
    <text evidence="16">The sequence shown here is derived from an EMBL/GenBank/DDBJ whole genome shotgun (WGS) entry which is preliminary data.</text>
</comment>
<gene>
    <name evidence="16" type="ORF">CDL15_Pgr007496</name>
</gene>
<keyword evidence="6" id="KW-0808">Transferase</keyword>
<dbReference type="Pfam" id="PF01762">
    <property type="entry name" value="Galactosyl_T"/>
    <property type="match status" value="2"/>
</dbReference>
<feature type="transmembrane region" description="Helical" evidence="15">
    <location>
        <begin position="20"/>
        <end position="42"/>
    </location>
</feature>
<evidence type="ECO:0000256" key="5">
    <source>
        <dbReference type="ARBA" id="ARBA00022676"/>
    </source>
</evidence>
<dbReference type="FunFam" id="3.90.550.50:FF:000012">
    <property type="entry name" value="Hexosyltransferase"/>
    <property type="match status" value="1"/>
</dbReference>
<evidence type="ECO:0000256" key="13">
    <source>
        <dbReference type="ARBA" id="ARBA00023211"/>
    </source>
</evidence>
<keyword evidence="8 15" id="KW-0735">Signal-anchor</keyword>
<evidence type="ECO:0000256" key="11">
    <source>
        <dbReference type="ARBA" id="ARBA00023136"/>
    </source>
</evidence>
<evidence type="ECO:0000256" key="4">
    <source>
        <dbReference type="ARBA" id="ARBA00008661"/>
    </source>
</evidence>
<reference evidence="17" key="1">
    <citation type="journal article" date="2017" name="Plant J.">
        <title>The pomegranate (Punica granatum L.) genome and the genomics of punicalagin biosynthesis.</title>
        <authorList>
            <person name="Qin G."/>
            <person name="Xu C."/>
            <person name="Ming R."/>
            <person name="Tang H."/>
            <person name="Guyot R."/>
            <person name="Kramer E.M."/>
            <person name="Hu Y."/>
            <person name="Yi X."/>
            <person name="Qi Y."/>
            <person name="Xu X."/>
            <person name="Gao Z."/>
            <person name="Pan H."/>
            <person name="Jian J."/>
            <person name="Tian Y."/>
            <person name="Yue Z."/>
            <person name="Xu Y."/>
        </authorList>
    </citation>
    <scope>NUCLEOTIDE SEQUENCE [LARGE SCALE GENOMIC DNA]</scope>
    <source>
        <strain evidence="17">cv. Dabenzi</strain>
    </source>
</reference>
<dbReference type="AlphaFoldDB" id="A0A218X9L7"/>
<accession>A0A218X9L7</accession>
<evidence type="ECO:0000313" key="17">
    <source>
        <dbReference type="Proteomes" id="UP000197138"/>
    </source>
</evidence>
<evidence type="ECO:0000256" key="3">
    <source>
        <dbReference type="ARBA" id="ARBA00004922"/>
    </source>
</evidence>
<comment type="pathway">
    <text evidence="3">Protein modification; protein glycosylation.</text>
</comment>
<protein>
    <recommendedName>
        <fullName evidence="15">Hexosyltransferase</fullName>
        <ecNumber evidence="15">2.4.1.-</ecNumber>
    </recommendedName>
</protein>
<evidence type="ECO:0000256" key="9">
    <source>
        <dbReference type="ARBA" id="ARBA00022989"/>
    </source>
</evidence>
<keyword evidence="11 15" id="KW-0472">Membrane</keyword>
<evidence type="ECO:0000313" key="16">
    <source>
        <dbReference type="EMBL" id="OWM81458.1"/>
    </source>
</evidence>
<evidence type="ECO:0000256" key="2">
    <source>
        <dbReference type="ARBA" id="ARBA00004323"/>
    </source>
</evidence>
<keyword evidence="12" id="KW-0325">Glycoprotein</keyword>
<comment type="subcellular location">
    <subcellularLocation>
        <location evidence="2 15">Golgi apparatus membrane</location>
        <topology evidence="2 15">Single-pass type II membrane protein</topology>
    </subcellularLocation>
</comment>
<dbReference type="UniPathway" id="UPA00378"/>
<dbReference type="EMBL" id="MTKT01002214">
    <property type="protein sequence ID" value="OWM81458.1"/>
    <property type="molecule type" value="Genomic_DNA"/>
</dbReference>
<sequence length="447" mass="50133">MPSSPKLLHHGRPAPRRSTVVVLATCLLIGFSGFIFGLTAIFSSSRYKCPAAEPRSVRVVWEREGGGSDGIFASGGAENVKRHKVMGFVGIQTGFGSAGRRRSLRRTWMPSDRQGLKRLEESTGLAFRFVIGRTKDKSKMSELKKEVAEYDDFVLLDIEEQYSMLPYKTLAFFKAAYALFDSEFYVKADDDIYLRPDRLSLLLAKERSHSQTYIGCMKKGPVFTDPKLKWFEPKGHMLGSEYFLHAYGPIYALSADVVSSLVALRNNSFRMFSNEDVTIGAWMLAMNVNHENEKALCQPECTTSSIAVWDIPKCSGTIDIDSFITRATLFTLYLFEPKGHMLGSEYFLHAYGPIYALSADVVSSLVALRNNSFRMFSNEDVTIGAWMLAMNVNHENEKALCQPECTTSSIAVWDIPKCSGLCEPEKKLLELHQKEVCSKSPTMEPDE</sequence>
<comment type="similarity">
    <text evidence="4 15">Belongs to the glycosyltransferase 31 family.</text>
</comment>
<organism evidence="16 17">
    <name type="scientific">Punica granatum</name>
    <name type="common">Pomegranate</name>
    <dbReference type="NCBI Taxonomy" id="22663"/>
    <lineage>
        <taxon>Eukaryota</taxon>
        <taxon>Viridiplantae</taxon>
        <taxon>Streptophyta</taxon>
        <taxon>Embryophyta</taxon>
        <taxon>Tracheophyta</taxon>
        <taxon>Spermatophyta</taxon>
        <taxon>Magnoliopsida</taxon>
        <taxon>eudicotyledons</taxon>
        <taxon>Gunneridae</taxon>
        <taxon>Pentapetalae</taxon>
        <taxon>rosids</taxon>
        <taxon>malvids</taxon>
        <taxon>Myrtales</taxon>
        <taxon>Lythraceae</taxon>
        <taxon>Punica</taxon>
    </lineage>
</organism>
<evidence type="ECO:0000256" key="10">
    <source>
        <dbReference type="ARBA" id="ARBA00023034"/>
    </source>
</evidence>
<dbReference type="PANTHER" id="PTHR11214:SF290">
    <property type="entry name" value="BETA-1,3-GALACTOSYLTRANSFERASE 13-RELATED"/>
    <property type="match status" value="1"/>
</dbReference>
<dbReference type="InterPro" id="IPR002659">
    <property type="entry name" value="Glyco_trans_31"/>
</dbReference>
<dbReference type="EC" id="2.4.1.-" evidence="15"/>
<evidence type="ECO:0000256" key="12">
    <source>
        <dbReference type="ARBA" id="ARBA00023180"/>
    </source>
</evidence>
<dbReference type="Gene3D" id="3.90.550.50">
    <property type="match status" value="1"/>
</dbReference>
<keyword evidence="7 15" id="KW-0812">Transmembrane</keyword>
<evidence type="ECO:0000256" key="8">
    <source>
        <dbReference type="ARBA" id="ARBA00022968"/>
    </source>
</evidence>
<name>A0A218X9L7_PUNGR</name>
<keyword evidence="9 15" id="KW-1133">Transmembrane helix</keyword>
<evidence type="ECO:0000256" key="15">
    <source>
        <dbReference type="RuleBase" id="RU363063"/>
    </source>
</evidence>
<dbReference type="PANTHER" id="PTHR11214">
    <property type="entry name" value="BETA-1,3-N-ACETYLGLUCOSAMINYLTRANSFERASE"/>
    <property type="match status" value="1"/>
</dbReference>
<dbReference type="GO" id="GO:0000139">
    <property type="term" value="C:Golgi membrane"/>
    <property type="evidence" value="ECO:0007669"/>
    <property type="project" value="UniProtKB-SubCell"/>
</dbReference>
<keyword evidence="10 15" id="KW-0333">Golgi apparatus</keyword>
<dbReference type="Proteomes" id="UP000197138">
    <property type="component" value="Unassembled WGS sequence"/>
</dbReference>
<dbReference type="GO" id="GO:0008378">
    <property type="term" value="F:galactosyltransferase activity"/>
    <property type="evidence" value="ECO:0007669"/>
    <property type="project" value="TreeGrafter"/>
</dbReference>